<sequence length="529" mass="58386">MDEPAEPSSQDGDPSTITSSDLPEVITIAPKGDVLLELTFETSKSTLKATRKALPRPRPGQRVPPPPQPLLKARIHLAYRVDLATLKRHSKYFTNLLGDTRFREARAIESHLADLSLRGGDPGDLDAGRLPRVHITDDDEATRSAGREDVFRDMLRVLHGGGVATRPVTLLYVATLAVMADRFACAAAVSRYLNTGLRFKWPATPPPRPSGDGDGLVGLGPAAEEVLRQKILVAWLLDQPVRFQAATRELVLFGSHRWSADGADEEGDEGEDVNLDGSGTPADDATASRQDALWWYLPDELEEELHYRRTLILRTLASILSHFVRLYSSRVRQCHLGYDSSAACDSFQLGEMVKFLTGKGLLFLVNFSPSSLGVIRDFAAVDVNGIMAALKKMPAYQIDKHHTNCGLRTRVLPILEYVQAMLGSNAVPLSLQGWKKDRVSTSWRAPSAEDGSGVRKRREFDTGKASKNRVFSFTRSVASDQRLKYEGAMAADSMAKQLFLAEDWDWTPEDDSGSGNSLGREFATTKWLR</sequence>
<organism evidence="2 3">
    <name type="scientific">Cytospora paraplurivora</name>
    <dbReference type="NCBI Taxonomy" id="2898453"/>
    <lineage>
        <taxon>Eukaryota</taxon>
        <taxon>Fungi</taxon>
        <taxon>Dikarya</taxon>
        <taxon>Ascomycota</taxon>
        <taxon>Pezizomycotina</taxon>
        <taxon>Sordariomycetes</taxon>
        <taxon>Sordariomycetidae</taxon>
        <taxon>Diaporthales</taxon>
        <taxon>Cytosporaceae</taxon>
        <taxon>Cytospora</taxon>
    </lineage>
</organism>
<feature type="compositionally biased region" description="Polar residues" evidence="1">
    <location>
        <begin position="7"/>
        <end position="21"/>
    </location>
</feature>
<gene>
    <name evidence="2" type="ORF">SLS53_002147</name>
</gene>
<dbReference type="AlphaFoldDB" id="A0AAN9YLE2"/>
<keyword evidence="3" id="KW-1185">Reference proteome</keyword>
<dbReference type="EMBL" id="JAJSPL020000005">
    <property type="protein sequence ID" value="KAK7746959.1"/>
    <property type="molecule type" value="Genomic_DNA"/>
</dbReference>
<proteinExistence type="predicted"/>
<feature type="region of interest" description="Disordered" evidence="1">
    <location>
        <begin position="47"/>
        <end position="68"/>
    </location>
</feature>
<evidence type="ECO:0000313" key="3">
    <source>
        <dbReference type="Proteomes" id="UP001320245"/>
    </source>
</evidence>
<feature type="compositionally biased region" description="Pro residues" evidence="1">
    <location>
        <begin position="56"/>
        <end position="68"/>
    </location>
</feature>
<dbReference type="Proteomes" id="UP001320245">
    <property type="component" value="Unassembled WGS sequence"/>
</dbReference>
<evidence type="ECO:0000256" key="1">
    <source>
        <dbReference type="SAM" id="MobiDB-lite"/>
    </source>
</evidence>
<accession>A0AAN9YLE2</accession>
<evidence type="ECO:0008006" key="4">
    <source>
        <dbReference type="Google" id="ProtNLM"/>
    </source>
</evidence>
<reference evidence="2 3" key="1">
    <citation type="journal article" date="2023" name="PLoS ONE">
        <title>Cytospora paraplurivora sp. nov. isolated from orchards with fruit tree decline syndrome in Ontario, Canada.</title>
        <authorList>
            <person name="Ilyukhin E."/>
            <person name="Nguyen H.D.T."/>
            <person name="Castle A.J."/>
            <person name="Ellouze W."/>
        </authorList>
    </citation>
    <scope>NUCLEOTIDE SEQUENCE [LARGE SCALE GENOMIC DNA]</scope>
    <source>
        <strain evidence="2 3">FDS-564</strain>
    </source>
</reference>
<comment type="caution">
    <text evidence="2">The sequence shown here is derived from an EMBL/GenBank/DDBJ whole genome shotgun (WGS) entry which is preliminary data.</text>
</comment>
<protein>
    <recommendedName>
        <fullName evidence="4">Hydroxyproline-rich glyco protein</fullName>
    </recommendedName>
</protein>
<name>A0AAN9YLE2_9PEZI</name>
<feature type="region of interest" description="Disordered" evidence="1">
    <location>
        <begin position="508"/>
        <end position="529"/>
    </location>
</feature>
<feature type="region of interest" description="Disordered" evidence="1">
    <location>
        <begin position="261"/>
        <end position="285"/>
    </location>
</feature>
<evidence type="ECO:0000313" key="2">
    <source>
        <dbReference type="EMBL" id="KAK7746959.1"/>
    </source>
</evidence>
<feature type="compositionally biased region" description="Acidic residues" evidence="1">
    <location>
        <begin position="262"/>
        <end position="274"/>
    </location>
</feature>
<feature type="region of interest" description="Disordered" evidence="1">
    <location>
        <begin position="1"/>
        <end position="23"/>
    </location>
</feature>